<keyword evidence="1" id="KW-0472">Membrane</keyword>
<evidence type="ECO:0000313" key="3">
    <source>
        <dbReference type="Proteomes" id="UP000657918"/>
    </source>
</evidence>
<keyword evidence="3" id="KW-1185">Reference proteome</keyword>
<organism evidence="2 3">
    <name type="scientific">Salix dunnii</name>
    <dbReference type="NCBI Taxonomy" id="1413687"/>
    <lineage>
        <taxon>Eukaryota</taxon>
        <taxon>Viridiplantae</taxon>
        <taxon>Streptophyta</taxon>
        <taxon>Embryophyta</taxon>
        <taxon>Tracheophyta</taxon>
        <taxon>Spermatophyta</taxon>
        <taxon>Magnoliopsida</taxon>
        <taxon>eudicotyledons</taxon>
        <taxon>Gunneridae</taxon>
        <taxon>Pentapetalae</taxon>
        <taxon>rosids</taxon>
        <taxon>fabids</taxon>
        <taxon>Malpighiales</taxon>
        <taxon>Salicaceae</taxon>
        <taxon>Saliceae</taxon>
        <taxon>Salix</taxon>
    </lineage>
</organism>
<evidence type="ECO:0000313" key="2">
    <source>
        <dbReference type="EMBL" id="KAF9667154.1"/>
    </source>
</evidence>
<reference evidence="2 3" key="1">
    <citation type="submission" date="2020-10" db="EMBL/GenBank/DDBJ databases">
        <title>Plant Genome Project.</title>
        <authorList>
            <person name="Zhang R.-G."/>
        </authorList>
    </citation>
    <scope>NUCLEOTIDE SEQUENCE [LARGE SCALE GENOMIC DNA]</scope>
    <source>
        <strain evidence="2">FAFU-HL-1</strain>
        <tissue evidence="2">Leaf</tissue>
    </source>
</reference>
<keyword evidence="1" id="KW-1133">Transmembrane helix</keyword>
<feature type="transmembrane region" description="Helical" evidence="1">
    <location>
        <begin position="50"/>
        <end position="75"/>
    </location>
</feature>
<dbReference type="AlphaFoldDB" id="A0A835JF16"/>
<accession>A0A835JF16</accession>
<protein>
    <submittedName>
        <fullName evidence="2">Uncharacterized protein</fullName>
    </submittedName>
</protein>
<dbReference type="EMBL" id="JADGMS010000016">
    <property type="protein sequence ID" value="KAF9667154.1"/>
    <property type="molecule type" value="Genomic_DNA"/>
</dbReference>
<keyword evidence="1" id="KW-0812">Transmembrane</keyword>
<dbReference type="Proteomes" id="UP000657918">
    <property type="component" value="Chromosome 16"/>
</dbReference>
<evidence type="ECO:0000256" key="1">
    <source>
        <dbReference type="SAM" id="Phobius"/>
    </source>
</evidence>
<proteinExistence type="predicted"/>
<sequence>MLPPSKTLSRVQMETQRTTIAYNERRRKKPSMCFVDFVGLDMDSGLVFNFMYWVFKLSLRLGFGFIHHVVGLFFAKRLA</sequence>
<gene>
    <name evidence="2" type="ORF">SADUNF_Sadunf16G0303600</name>
</gene>
<name>A0A835JF16_9ROSI</name>
<comment type="caution">
    <text evidence="2">The sequence shown here is derived from an EMBL/GenBank/DDBJ whole genome shotgun (WGS) entry which is preliminary data.</text>
</comment>